<evidence type="ECO:0000313" key="7">
    <source>
        <dbReference type="Proteomes" id="UP001597145"/>
    </source>
</evidence>
<evidence type="ECO:0000256" key="3">
    <source>
        <dbReference type="ARBA" id="ARBA00023002"/>
    </source>
</evidence>
<evidence type="ECO:0000256" key="1">
    <source>
        <dbReference type="ARBA" id="ARBA00022630"/>
    </source>
</evidence>
<proteinExistence type="predicted"/>
<feature type="domain" description="Luciferase-like" evidence="5">
    <location>
        <begin position="5"/>
        <end position="274"/>
    </location>
</feature>
<dbReference type="PANTHER" id="PTHR42847:SF4">
    <property type="entry name" value="ALKANESULFONATE MONOOXYGENASE-RELATED"/>
    <property type="match status" value="1"/>
</dbReference>
<dbReference type="InterPro" id="IPR036661">
    <property type="entry name" value="Luciferase-like_sf"/>
</dbReference>
<dbReference type="RefSeq" id="WP_343979576.1">
    <property type="nucleotide sequence ID" value="NZ_BAAAJG010000011.1"/>
</dbReference>
<keyword evidence="2" id="KW-0288">FMN</keyword>
<dbReference type="InterPro" id="IPR011251">
    <property type="entry name" value="Luciferase-like_dom"/>
</dbReference>
<organism evidence="6 7">
    <name type="scientific">Pseudonocardia aurantiaca</name>
    <dbReference type="NCBI Taxonomy" id="75290"/>
    <lineage>
        <taxon>Bacteria</taxon>
        <taxon>Bacillati</taxon>
        <taxon>Actinomycetota</taxon>
        <taxon>Actinomycetes</taxon>
        <taxon>Pseudonocardiales</taxon>
        <taxon>Pseudonocardiaceae</taxon>
        <taxon>Pseudonocardia</taxon>
    </lineage>
</organism>
<name>A0ABW4FM68_9PSEU</name>
<keyword evidence="3 6" id="KW-0560">Oxidoreductase</keyword>
<evidence type="ECO:0000259" key="5">
    <source>
        <dbReference type="Pfam" id="PF00296"/>
    </source>
</evidence>
<sequence>MRVGLMLPPQFDAGRVVPLARRAEELGYDILACGEHVFFHGPTPNAFVALAAAAGATSRIRVLSATTVLPVYPAPLAAKMAATLDGVSGGRFELGVGIGGEYPAELRACGVDPAERGARTDESLELLVRLFAGERVHHDGRFWQVDGQRLDPLPVQRPRPPIWVGGRRPPAMRRAARFGDVWMPYMVAPEQLAAGLDQVRAGAQAHGRPPDAVRGALFCWAGVGVDGRRAHRTALDVLGRIYQQDFAALAERYVPTGTPAQVAARIGEYAAAGAETVVFAPACPDDEVERAAEMFIHEVAPALAAA</sequence>
<dbReference type="PANTHER" id="PTHR42847">
    <property type="entry name" value="ALKANESULFONATE MONOOXYGENASE"/>
    <property type="match status" value="1"/>
</dbReference>
<keyword evidence="4" id="KW-0503">Monooxygenase</keyword>
<dbReference type="Proteomes" id="UP001597145">
    <property type="component" value="Unassembled WGS sequence"/>
</dbReference>
<comment type="caution">
    <text evidence="6">The sequence shown here is derived from an EMBL/GenBank/DDBJ whole genome shotgun (WGS) entry which is preliminary data.</text>
</comment>
<keyword evidence="7" id="KW-1185">Reference proteome</keyword>
<dbReference type="EC" id="1.-.-.-" evidence="6"/>
<dbReference type="SUPFAM" id="SSF51679">
    <property type="entry name" value="Bacterial luciferase-like"/>
    <property type="match status" value="1"/>
</dbReference>
<reference evidence="7" key="1">
    <citation type="journal article" date="2019" name="Int. J. Syst. Evol. Microbiol.">
        <title>The Global Catalogue of Microorganisms (GCM) 10K type strain sequencing project: providing services to taxonomists for standard genome sequencing and annotation.</title>
        <authorList>
            <consortium name="The Broad Institute Genomics Platform"/>
            <consortium name="The Broad Institute Genome Sequencing Center for Infectious Disease"/>
            <person name="Wu L."/>
            <person name="Ma J."/>
        </authorList>
    </citation>
    <scope>NUCLEOTIDE SEQUENCE [LARGE SCALE GENOMIC DNA]</scope>
    <source>
        <strain evidence="7">JCM 12165</strain>
    </source>
</reference>
<dbReference type="GO" id="GO:0016491">
    <property type="term" value="F:oxidoreductase activity"/>
    <property type="evidence" value="ECO:0007669"/>
    <property type="project" value="UniProtKB-KW"/>
</dbReference>
<gene>
    <name evidence="6" type="ORF">ACFSCY_19405</name>
</gene>
<dbReference type="NCBIfam" id="TIGR03619">
    <property type="entry name" value="F420_Rv2161c"/>
    <property type="match status" value="1"/>
</dbReference>
<dbReference type="Gene3D" id="3.20.20.30">
    <property type="entry name" value="Luciferase-like domain"/>
    <property type="match status" value="1"/>
</dbReference>
<keyword evidence="1" id="KW-0285">Flavoprotein</keyword>
<dbReference type="Pfam" id="PF00296">
    <property type="entry name" value="Bac_luciferase"/>
    <property type="match status" value="1"/>
</dbReference>
<dbReference type="InterPro" id="IPR050172">
    <property type="entry name" value="SsuD_RutA_monooxygenase"/>
</dbReference>
<evidence type="ECO:0000313" key="6">
    <source>
        <dbReference type="EMBL" id="MFD1531606.1"/>
    </source>
</evidence>
<dbReference type="InterPro" id="IPR019921">
    <property type="entry name" value="Lucif-like_OxRdtase_Rv2161c"/>
</dbReference>
<evidence type="ECO:0000256" key="4">
    <source>
        <dbReference type="ARBA" id="ARBA00023033"/>
    </source>
</evidence>
<evidence type="ECO:0000256" key="2">
    <source>
        <dbReference type="ARBA" id="ARBA00022643"/>
    </source>
</evidence>
<accession>A0ABW4FM68</accession>
<dbReference type="EMBL" id="JBHUCP010000014">
    <property type="protein sequence ID" value="MFD1531606.1"/>
    <property type="molecule type" value="Genomic_DNA"/>
</dbReference>
<protein>
    <submittedName>
        <fullName evidence="6">LLM class flavin-dependent oxidoreductase</fullName>
        <ecNumber evidence="6">1.-.-.-</ecNumber>
    </submittedName>
</protein>